<evidence type="ECO:0000256" key="1">
    <source>
        <dbReference type="ARBA" id="ARBA00023015"/>
    </source>
</evidence>
<reference evidence="6 7" key="1">
    <citation type="submission" date="2019-11" db="EMBL/GenBank/DDBJ databases">
        <authorList>
            <person name="He Y."/>
        </authorList>
    </citation>
    <scope>NUCLEOTIDE SEQUENCE [LARGE SCALE GENOMIC DNA]</scope>
    <source>
        <strain evidence="6 7">SCSIO 58843</strain>
    </source>
</reference>
<dbReference type="Pfam" id="PF00440">
    <property type="entry name" value="TetR_N"/>
    <property type="match status" value="1"/>
</dbReference>
<gene>
    <name evidence="6" type="ORF">GH723_04500</name>
</gene>
<keyword evidence="7" id="KW-1185">Reference proteome</keyword>
<organism evidence="6 7">
    <name type="scientific">Actinomarinicola tropica</name>
    <dbReference type="NCBI Taxonomy" id="2789776"/>
    <lineage>
        <taxon>Bacteria</taxon>
        <taxon>Bacillati</taxon>
        <taxon>Actinomycetota</taxon>
        <taxon>Acidimicrobiia</taxon>
        <taxon>Acidimicrobiales</taxon>
        <taxon>Iamiaceae</taxon>
        <taxon>Actinomarinicola</taxon>
    </lineage>
</organism>
<keyword evidence="1" id="KW-0805">Transcription regulation</keyword>
<name>A0A5Q2RFF2_9ACTN</name>
<dbReference type="Pfam" id="PF16925">
    <property type="entry name" value="TetR_C_13"/>
    <property type="match status" value="1"/>
</dbReference>
<feature type="DNA-binding region" description="H-T-H motif" evidence="4">
    <location>
        <begin position="67"/>
        <end position="86"/>
    </location>
</feature>
<dbReference type="EMBL" id="CP045851">
    <property type="protein sequence ID" value="QGG94423.1"/>
    <property type="molecule type" value="Genomic_DNA"/>
</dbReference>
<dbReference type="SUPFAM" id="SSF46689">
    <property type="entry name" value="Homeodomain-like"/>
    <property type="match status" value="1"/>
</dbReference>
<dbReference type="Proteomes" id="UP000334019">
    <property type="component" value="Chromosome"/>
</dbReference>
<dbReference type="InterPro" id="IPR011075">
    <property type="entry name" value="TetR_C"/>
</dbReference>
<evidence type="ECO:0000259" key="5">
    <source>
        <dbReference type="PROSITE" id="PS50977"/>
    </source>
</evidence>
<dbReference type="PRINTS" id="PR00455">
    <property type="entry name" value="HTHTETR"/>
</dbReference>
<sequence length="245" mass="26750">MRWRSCRSSSSTGREPTIRSVRVRPYRPTSRFVEGYRDGVPRPAAARDRILDTAERLVLQRGFAATTVDAVLEDAGASKGAFFHHFPTKAALGRALVERYAAADADLLESQMRAAEQASDDPAEQLLLFVRGFESAATAAVEAQPACLFVSFIYEAELTDPATSDLVRASIAEWRARIGDKLRAASASRPHLADHDIDAVADHVFATFEGAFLLVRAEGDPQHMARQLAVLRHHLELLLGAPAST</sequence>
<feature type="domain" description="HTH tetR-type" evidence="5">
    <location>
        <begin position="44"/>
        <end position="104"/>
    </location>
</feature>
<protein>
    <submittedName>
        <fullName evidence="6">TetR family transcriptional regulator</fullName>
    </submittedName>
</protein>
<dbReference type="InterPro" id="IPR001647">
    <property type="entry name" value="HTH_TetR"/>
</dbReference>
<dbReference type="PROSITE" id="PS01081">
    <property type="entry name" value="HTH_TETR_1"/>
    <property type="match status" value="1"/>
</dbReference>
<dbReference type="AlphaFoldDB" id="A0A5Q2RFF2"/>
<keyword evidence="3" id="KW-0804">Transcription</keyword>
<keyword evidence="2 4" id="KW-0238">DNA-binding</keyword>
<dbReference type="GO" id="GO:0003677">
    <property type="term" value="F:DNA binding"/>
    <property type="evidence" value="ECO:0007669"/>
    <property type="project" value="UniProtKB-UniRule"/>
</dbReference>
<evidence type="ECO:0000256" key="2">
    <source>
        <dbReference type="ARBA" id="ARBA00023125"/>
    </source>
</evidence>
<dbReference type="SUPFAM" id="SSF48498">
    <property type="entry name" value="Tetracyclin repressor-like, C-terminal domain"/>
    <property type="match status" value="1"/>
</dbReference>
<accession>A0A5Q2RFF2</accession>
<dbReference type="KEGG" id="atq:GH723_04500"/>
<dbReference type="PROSITE" id="PS50977">
    <property type="entry name" value="HTH_TETR_2"/>
    <property type="match status" value="1"/>
</dbReference>
<dbReference type="InterPro" id="IPR009057">
    <property type="entry name" value="Homeodomain-like_sf"/>
</dbReference>
<dbReference type="PANTHER" id="PTHR47506">
    <property type="entry name" value="TRANSCRIPTIONAL REGULATORY PROTEIN"/>
    <property type="match status" value="1"/>
</dbReference>
<dbReference type="Gene3D" id="1.10.357.10">
    <property type="entry name" value="Tetracycline Repressor, domain 2"/>
    <property type="match status" value="1"/>
</dbReference>
<dbReference type="InterPro" id="IPR023772">
    <property type="entry name" value="DNA-bd_HTH_TetR-type_CS"/>
</dbReference>
<evidence type="ECO:0000313" key="7">
    <source>
        <dbReference type="Proteomes" id="UP000334019"/>
    </source>
</evidence>
<dbReference type="InterPro" id="IPR036271">
    <property type="entry name" value="Tet_transcr_reg_TetR-rel_C_sf"/>
</dbReference>
<evidence type="ECO:0000256" key="4">
    <source>
        <dbReference type="PROSITE-ProRule" id="PRU00335"/>
    </source>
</evidence>
<evidence type="ECO:0000313" key="6">
    <source>
        <dbReference type="EMBL" id="QGG94423.1"/>
    </source>
</evidence>
<proteinExistence type="predicted"/>
<dbReference type="PANTHER" id="PTHR47506:SF1">
    <property type="entry name" value="HTH-TYPE TRANSCRIPTIONAL REGULATOR YJDC"/>
    <property type="match status" value="1"/>
</dbReference>
<evidence type="ECO:0000256" key="3">
    <source>
        <dbReference type="ARBA" id="ARBA00023163"/>
    </source>
</evidence>